<feature type="transmembrane region" description="Helical" evidence="2">
    <location>
        <begin position="272"/>
        <end position="295"/>
    </location>
</feature>
<sequence length="352" mass="36730">MAPHNMSWVHYPSLVSGALEEVISAQSVAARALQVYAGLCLPLALTTGLFNLVVLLRGRRAQPGGLDTCLLDLVATQLLGALLSLSALSRPGYLATTHLGCAALSFLGNLCSLNAQLLPAAMLFLFLPPGPACWLPLAARGARRPTVGLAALGTYALAGSLGLAALLGMAGQLGQPTLCQLDPLTAWPEYEFTKLGLGLGVGLGLELAFCGLLVARWVRGEPRPQEDPASACQLVYTLVLTSTTCRLPYSMALLQRGLQKLRGELGSPRDELLLNLAELLLFAEAAAVGLLVLLLHPPCKAALLQLLPCTCPCSCPRQDPDSTLALGESLGQTAGDTQGPGNSSVTRGHSQD</sequence>
<gene>
    <name evidence="4" type="primary">LOC132533121</name>
</gene>
<dbReference type="PANTHER" id="PTHR37680:SF1">
    <property type="entry name" value="C130050O18RIK PROTEIN"/>
    <property type="match status" value="1"/>
</dbReference>
<name>A0ABM3VXX1_ERIEU</name>
<keyword evidence="2" id="KW-1133">Transmembrane helix</keyword>
<reference evidence="4" key="1">
    <citation type="submission" date="2025-08" db="UniProtKB">
        <authorList>
            <consortium name="RefSeq"/>
        </authorList>
    </citation>
    <scope>IDENTIFICATION</scope>
</reference>
<evidence type="ECO:0000256" key="2">
    <source>
        <dbReference type="SAM" id="Phobius"/>
    </source>
</evidence>
<protein>
    <submittedName>
        <fullName evidence="4">Uncharacterized protein LOC132533121</fullName>
    </submittedName>
</protein>
<feature type="region of interest" description="Disordered" evidence="1">
    <location>
        <begin position="326"/>
        <end position="352"/>
    </location>
</feature>
<dbReference type="GeneID" id="132533121"/>
<feature type="transmembrane region" description="Helical" evidence="2">
    <location>
        <begin position="68"/>
        <end position="88"/>
    </location>
</feature>
<dbReference type="PANTHER" id="PTHR37680">
    <property type="entry name" value="C130050O18RIK PROTEIN"/>
    <property type="match status" value="1"/>
</dbReference>
<keyword evidence="2" id="KW-0812">Transmembrane</keyword>
<feature type="transmembrane region" description="Helical" evidence="2">
    <location>
        <begin position="35"/>
        <end position="56"/>
    </location>
</feature>
<feature type="transmembrane region" description="Helical" evidence="2">
    <location>
        <begin position="149"/>
        <end position="175"/>
    </location>
</feature>
<feature type="compositionally biased region" description="Polar residues" evidence="1">
    <location>
        <begin position="330"/>
        <end position="352"/>
    </location>
</feature>
<organism evidence="3 4">
    <name type="scientific">Erinaceus europaeus</name>
    <name type="common">Western European hedgehog</name>
    <dbReference type="NCBI Taxonomy" id="9365"/>
    <lineage>
        <taxon>Eukaryota</taxon>
        <taxon>Metazoa</taxon>
        <taxon>Chordata</taxon>
        <taxon>Craniata</taxon>
        <taxon>Vertebrata</taxon>
        <taxon>Euteleostomi</taxon>
        <taxon>Mammalia</taxon>
        <taxon>Eutheria</taxon>
        <taxon>Laurasiatheria</taxon>
        <taxon>Eulipotyphla</taxon>
        <taxon>Erinaceidae</taxon>
        <taxon>Erinaceinae</taxon>
        <taxon>Erinaceus</taxon>
    </lineage>
</organism>
<feature type="transmembrane region" description="Helical" evidence="2">
    <location>
        <begin position="117"/>
        <end position="137"/>
    </location>
</feature>
<evidence type="ECO:0000313" key="4">
    <source>
        <dbReference type="RefSeq" id="XP_060029175.1"/>
    </source>
</evidence>
<accession>A0ABM3VXX1</accession>
<feature type="transmembrane region" description="Helical" evidence="2">
    <location>
        <begin position="195"/>
        <end position="218"/>
    </location>
</feature>
<keyword evidence="2" id="KW-0472">Membrane</keyword>
<evidence type="ECO:0000256" key="1">
    <source>
        <dbReference type="SAM" id="MobiDB-lite"/>
    </source>
</evidence>
<dbReference type="RefSeq" id="XP_060029175.1">
    <property type="nucleotide sequence ID" value="XM_060173192.1"/>
</dbReference>
<evidence type="ECO:0000313" key="3">
    <source>
        <dbReference type="Proteomes" id="UP001652624"/>
    </source>
</evidence>
<proteinExistence type="predicted"/>
<dbReference type="Proteomes" id="UP001652624">
    <property type="component" value="Chromosome 15"/>
</dbReference>
<keyword evidence="3" id="KW-1185">Reference proteome</keyword>